<dbReference type="EMBL" id="JBJXBP010000004">
    <property type="protein sequence ID" value="KAL3833358.1"/>
    <property type="molecule type" value="Genomic_DNA"/>
</dbReference>
<dbReference type="AlphaFoldDB" id="A0ABD3TAR8"/>
<dbReference type="Proteomes" id="UP001634393">
    <property type="component" value="Unassembled WGS sequence"/>
</dbReference>
<sequence>MIPPYIISIVDVEAKYGDWHAQVGTTLPALGNVADGKRTALPATFLVKIASIHCFIPGETCNGLFGVLDTIGDEGEDGSIVPPLELFFFLCLLPFSFPTLTLRFRDCGSEFSTEDDFNISRQIPRAMPPPRHQLILRNYSLQGPRYHQCFSK</sequence>
<keyword evidence="2" id="KW-1185">Reference proteome</keyword>
<reference evidence="1 2" key="1">
    <citation type="submission" date="2024-12" db="EMBL/GenBank/DDBJ databases">
        <title>The unique morphological basis and parallel evolutionary history of personate flowers in Penstemon.</title>
        <authorList>
            <person name="Depatie T.H."/>
            <person name="Wessinger C.A."/>
        </authorList>
    </citation>
    <scope>NUCLEOTIDE SEQUENCE [LARGE SCALE GENOMIC DNA]</scope>
    <source>
        <strain evidence="1">WTNN_2</strain>
        <tissue evidence="1">Leaf</tissue>
    </source>
</reference>
<evidence type="ECO:0000313" key="2">
    <source>
        <dbReference type="Proteomes" id="UP001634393"/>
    </source>
</evidence>
<accession>A0ABD3TAR8</accession>
<gene>
    <name evidence="1" type="ORF">ACJIZ3_008094</name>
</gene>
<evidence type="ECO:0000313" key="1">
    <source>
        <dbReference type="EMBL" id="KAL3833358.1"/>
    </source>
</evidence>
<name>A0ABD3TAR8_9LAMI</name>
<protein>
    <submittedName>
        <fullName evidence="1">Uncharacterized protein</fullName>
    </submittedName>
</protein>
<organism evidence="1 2">
    <name type="scientific">Penstemon smallii</name>
    <dbReference type="NCBI Taxonomy" id="265156"/>
    <lineage>
        <taxon>Eukaryota</taxon>
        <taxon>Viridiplantae</taxon>
        <taxon>Streptophyta</taxon>
        <taxon>Embryophyta</taxon>
        <taxon>Tracheophyta</taxon>
        <taxon>Spermatophyta</taxon>
        <taxon>Magnoliopsida</taxon>
        <taxon>eudicotyledons</taxon>
        <taxon>Gunneridae</taxon>
        <taxon>Pentapetalae</taxon>
        <taxon>asterids</taxon>
        <taxon>lamiids</taxon>
        <taxon>Lamiales</taxon>
        <taxon>Plantaginaceae</taxon>
        <taxon>Cheloneae</taxon>
        <taxon>Penstemon</taxon>
    </lineage>
</organism>
<comment type="caution">
    <text evidence="1">The sequence shown here is derived from an EMBL/GenBank/DDBJ whole genome shotgun (WGS) entry which is preliminary data.</text>
</comment>
<proteinExistence type="predicted"/>